<name>A0A6C0IIA4_9ZZZZ</name>
<sequence>MFIYTALIIEPRKHNALKFVINNFFQNLSDEWGILIFYGNNNFEYVKNIVDNLEEKYKNRIINLVNLNVDNLNSRTYSQLFFTTQFYDHIPTNTFLVFQTDSIILKENKDIINLFLDFDYVGAPWKLNKNVGNGRLSLGKKNKNVGNGGLSLGKKNNNVGNGGLSLRKKNKMLEILQSKPLENINEDVFFSSNINSSIQYNVPDYILAQKFSVETVFYDKPFGIHNCWKYITKEECEVLKNTYAEINELILLNN</sequence>
<dbReference type="AlphaFoldDB" id="A0A6C0IIA4"/>
<evidence type="ECO:0000259" key="1">
    <source>
        <dbReference type="Pfam" id="PF18922"/>
    </source>
</evidence>
<proteinExistence type="predicted"/>
<organism evidence="2">
    <name type="scientific">viral metagenome</name>
    <dbReference type="NCBI Taxonomy" id="1070528"/>
    <lineage>
        <taxon>unclassified sequences</taxon>
        <taxon>metagenomes</taxon>
        <taxon>organismal metagenomes</taxon>
    </lineage>
</organism>
<dbReference type="InterPro" id="IPR043729">
    <property type="entry name" value="DUF5672"/>
</dbReference>
<reference evidence="2" key="1">
    <citation type="journal article" date="2020" name="Nature">
        <title>Giant virus diversity and host interactions through global metagenomics.</title>
        <authorList>
            <person name="Schulz F."/>
            <person name="Roux S."/>
            <person name="Paez-Espino D."/>
            <person name="Jungbluth S."/>
            <person name="Walsh D.A."/>
            <person name="Denef V.J."/>
            <person name="McMahon K.D."/>
            <person name="Konstantinidis K.T."/>
            <person name="Eloe-Fadrosh E.A."/>
            <person name="Kyrpides N.C."/>
            <person name="Woyke T."/>
        </authorList>
    </citation>
    <scope>NUCLEOTIDE SEQUENCE</scope>
    <source>
        <strain evidence="2">GVMAG-M-3300023184-86</strain>
    </source>
</reference>
<feature type="domain" description="DUF5672" evidence="1">
    <location>
        <begin position="70"/>
        <end position="155"/>
    </location>
</feature>
<evidence type="ECO:0000313" key="2">
    <source>
        <dbReference type="EMBL" id="QHT92156.1"/>
    </source>
</evidence>
<accession>A0A6C0IIA4</accession>
<dbReference type="Pfam" id="PF18922">
    <property type="entry name" value="DUF5672"/>
    <property type="match status" value="1"/>
</dbReference>
<protein>
    <recommendedName>
        <fullName evidence="1">DUF5672 domain-containing protein</fullName>
    </recommendedName>
</protein>
<dbReference type="EMBL" id="MN740179">
    <property type="protein sequence ID" value="QHT92156.1"/>
    <property type="molecule type" value="Genomic_DNA"/>
</dbReference>